<gene>
    <name evidence="2" type="primary">asp2</name>
    <name evidence="2" type="ORF">FGL85_03355</name>
    <name evidence="1" type="ORF">P1N92_07530</name>
</gene>
<evidence type="ECO:0000313" key="2">
    <source>
        <dbReference type="EMBL" id="QEA41608.1"/>
    </source>
</evidence>
<dbReference type="Proteomes" id="UP000321296">
    <property type="component" value="Chromosome"/>
</dbReference>
<name>A0A5B8T3H6_LEUPS</name>
<sequence length="514" mass="59318">MKRKIAILQIGDTDWRQITQTDFFDWHYMPVSEIHTLVESPEEDEPANQYNYVLLTNQIQDNQAVFDYVNQCPAFHVIYLTKNILPEWLAILQARRAFYFDDFTPDRVVQRIETDLYFGQIGFATRFSEQQFVPSEKVTGHLSRGGRFLTQFSGDFGSQWQALGYLKVLAGDLSPNRENLVWLEHETQGNIEVALKFVFFRDDKIQQVQIVSGEPLHALTPIGGLSDYANYQVIVMAKGRGQVSLHALHQRRTRHGLGHLLPGGEWHLTSEGEEVLSYFNPGMRNKPLIVSFAGSRLFSDGFELMGVFDELETPYLLFTDSRTQGGVFEVGTKIFEQTVIDRIRQAMAELGITGDDVIFHGYSMGSYPAMYYAADIQPAAIVISKPIINLGSFSAKMDFPHHRNTDWTLDMRRHLTGRMSKEDTVVLDEKLWQHIKQIDWKNIDVSLFTMDLDEYDGESLPELLDFFREQHVHLTHFEEHGYHIEKISEMITFIKNRLYTLRDKRWSLQGDGGK</sequence>
<protein>
    <submittedName>
        <fullName evidence="2">Accessory Sec system protein Asp2</fullName>
    </submittedName>
</protein>
<dbReference type="EMBL" id="CP042383">
    <property type="protein sequence ID" value="QEA41608.1"/>
    <property type="molecule type" value="Genomic_DNA"/>
</dbReference>
<dbReference type="InterPro" id="IPR029058">
    <property type="entry name" value="AB_hydrolase_fold"/>
</dbReference>
<organism evidence="2 3">
    <name type="scientific">Leuconostoc pseudomesenteroides</name>
    <dbReference type="NCBI Taxonomy" id="33968"/>
    <lineage>
        <taxon>Bacteria</taxon>
        <taxon>Bacillati</taxon>
        <taxon>Bacillota</taxon>
        <taxon>Bacilli</taxon>
        <taxon>Lactobacillales</taxon>
        <taxon>Lactobacillaceae</taxon>
        <taxon>Leuconostoc</taxon>
    </lineage>
</organism>
<accession>A0A5B8T3H6</accession>
<dbReference type="GeneID" id="64343889"/>
<keyword evidence="4" id="KW-1185">Reference proteome</keyword>
<dbReference type="EMBL" id="JARGDN010000008">
    <property type="protein sequence ID" value="MDG9733966.1"/>
    <property type="molecule type" value="Genomic_DNA"/>
</dbReference>
<dbReference type="SUPFAM" id="SSF53474">
    <property type="entry name" value="alpha/beta-Hydrolases"/>
    <property type="match status" value="1"/>
</dbReference>
<evidence type="ECO:0000313" key="4">
    <source>
        <dbReference type="Proteomes" id="UP001529201"/>
    </source>
</evidence>
<proteinExistence type="predicted"/>
<reference evidence="2 3" key="1">
    <citation type="submission" date="2019-06" db="EMBL/GenBank/DDBJ databases">
        <title>Genome analyses of bacteria isolated from kimchi.</title>
        <authorList>
            <person name="Lee S."/>
            <person name="Ahn S."/>
            <person name="Roh S."/>
        </authorList>
    </citation>
    <scope>NUCLEOTIDE SEQUENCE [LARGE SCALE GENOMIC DNA]</scope>
    <source>
        <strain evidence="2 3">CBA3630</strain>
    </source>
</reference>
<dbReference type="GO" id="GO:0015031">
    <property type="term" value="P:protein transport"/>
    <property type="evidence" value="ECO:0007669"/>
    <property type="project" value="InterPro"/>
</dbReference>
<dbReference type="Proteomes" id="UP001529201">
    <property type="component" value="Unassembled WGS sequence"/>
</dbReference>
<dbReference type="Gene3D" id="3.40.50.1820">
    <property type="entry name" value="alpha/beta hydrolase"/>
    <property type="match status" value="1"/>
</dbReference>
<dbReference type="NCBIfam" id="TIGR03712">
    <property type="entry name" value="acc_sec_asp2"/>
    <property type="match status" value="1"/>
</dbReference>
<dbReference type="AlphaFoldDB" id="A0A5B8T3H6"/>
<dbReference type="KEGG" id="lpse:FGL85_03355"/>
<dbReference type="InterPro" id="IPR022267">
    <property type="entry name" value="Asp2"/>
</dbReference>
<evidence type="ECO:0000313" key="1">
    <source>
        <dbReference type="EMBL" id="MDG9733966.1"/>
    </source>
</evidence>
<evidence type="ECO:0000313" key="3">
    <source>
        <dbReference type="Proteomes" id="UP000321296"/>
    </source>
</evidence>
<dbReference type="RefSeq" id="WP_010282449.1">
    <property type="nucleotide sequence ID" value="NZ_CP042383.1"/>
</dbReference>
<dbReference type="Pfam" id="PF16929">
    <property type="entry name" value="Asp2"/>
    <property type="match status" value="1"/>
</dbReference>
<reference evidence="1 4" key="2">
    <citation type="submission" date="2023-02" db="EMBL/GenBank/DDBJ databases">
        <title>Antimicrobial susceptibility testing and tentative epidemiological cut-off values for Lactobacillaceae family species intended for ingestion.</title>
        <authorList>
            <person name="Noehr-Meldgaard K."/>
            <person name="Struve C."/>
            <person name="Ingmer H."/>
            <person name="Koza A."/>
            <person name="Al-Nakeeb K."/>
            <person name="Agersoe Y."/>
        </authorList>
    </citation>
    <scope>NUCLEOTIDE SEQUENCE [LARGE SCALE GENOMIC DNA]</scope>
    <source>
        <strain evidence="1 4">DSM 20193</strain>
    </source>
</reference>